<sequence>MWRSPEGQLGKGVGKASDVFSFALLCLYVTTRAQCFYLDYEKLDIEPGLVILCKLLSVFGPLPEALVEHGNDEEAGALLRGLWQAIEEDGPREPFEHWSEEMFPDLDHEAKRLISSMADLDPAKRALMSDIVTDPYWN</sequence>
<reference evidence="1 2" key="1">
    <citation type="submission" date="2024-06" db="EMBL/GenBank/DDBJ databases">
        <title>Complete genome of Phlyctema vagabunda strain 19-DSS-EL-015.</title>
        <authorList>
            <person name="Fiorenzani C."/>
        </authorList>
    </citation>
    <scope>NUCLEOTIDE SEQUENCE [LARGE SCALE GENOMIC DNA]</scope>
    <source>
        <strain evidence="1 2">19-DSS-EL-015</strain>
    </source>
</reference>
<name>A0ABR4PYD7_9HELO</name>
<evidence type="ECO:0000313" key="2">
    <source>
        <dbReference type="Proteomes" id="UP001629113"/>
    </source>
</evidence>
<comment type="caution">
    <text evidence="1">The sequence shown here is derived from an EMBL/GenBank/DDBJ whole genome shotgun (WGS) entry which is preliminary data.</text>
</comment>
<dbReference type="Gene3D" id="1.10.510.10">
    <property type="entry name" value="Transferase(Phosphotransferase) domain 1"/>
    <property type="match status" value="1"/>
</dbReference>
<dbReference type="EMBL" id="JBFCZG010000001">
    <property type="protein sequence ID" value="KAL3427881.1"/>
    <property type="molecule type" value="Genomic_DNA"/>
</dbReference>
<evidence type="ECO:0000313" key="1">
    <source>
        <dbReference type="EMBL" id="KAL3427881.1"/>
    </source>
</evidence>
<dbReference type="Proteomes" id="UP001629113">
    <property type="component" value="Unassembled WGS sequence"/>
</dbReference>
<proteinExistence type="predicted"/>
<gene>
    <name evidence="1" type="ORF">PVAG01_01390</name>
</gene>
<organism evidence="1 2">
    <name type="scientific">Phlyctema vagabunda</name>
    <dbReference type="NCBI Taxonomy" id="108571"/>
    <lineage>
        <taxon>Eukaryota</taxon>
        <taxon>Fungi</taxon>
        <taxon>Dikarya</taxon>
        <taxon>Ascomycota</taxon>
        <taxon>Pezizomycotina</taxon>
        <taxon>Leotiomycetes</taxon>
        <taxon>Helotiales</taxon>
        <taxon>Dermateaceae</taxon>
        <taxon>Phlyctema</taxon>
    </lineage>
</organism>
<keyword evidence="2" id="KW-1185">Reference proteome</keyword>
<protein>
    <submittedName>
        <fullName evidence="1">Kinase-like protein</fullName>
    </submittedName>
</protein>
<dbReference type="SUPFAM" id="SSF56112">
    <property type="entry name" value="Protein kinase-like (PK-like)"/>
    <property type="match status" value="1"/>
</dbReference>
<accession>A0ABR4PYD7</accession>
<dbReference type="InterPro" id="IPR011009">
    <property type="entry name" value="Kinase-like_dom_sf"/>
</dbReference>